<dbReference type="Pfam" id="PF00501">
    <property type="entry name" value="AMP-binding"/>
    <property type="match status" value="1"/>
</dbReference>
<feature type="domain" description="AMP-dependent synthetase/ligase" evidence="2">
    <location>
        <begin position="167"/>
        <end position="400"/>
    </location>
</feature>
<dbReference type="PANTHER" id="PTHR44394">
    <property type="entry name" value="BETA-ALANINE-ACTIVATING ENZYME"/>
    <property type="match status" value="1"/>
</dbReference>
<feature type="domain" description="Pyrrolo-quinoline quinone repeat" evidence="3">
    <location>
        <begin position="853"/>
        <end position="1132"/>
    </location>
</feature>
<evidence type="ECO:0000256" key="1">
    <source>
        <dbReference type="SAM" id="MobiDB-lite"/>
    </source>
</evidence>
<keyword evidence="5" id="KW-1185">Reference proteome</keyword>
<dbReference type="InterPro" id="IPR011047">
    <property type="entry name" value="Quinoprotein_ADH-like_sf"/>
</dbReference>
<dbReference type="InterPro" id="IPR042099">
    <property type="entry name" value="ANL_N_sf"/>
</dbReference>
<proteinExistence type="predicted"/>
<evidence type="ECO:0000313" key="5">
    <source>
        <dbReference type="Proteomes" id="UP000594262"/>
    </source>
</evidence>
<dbReference type="InterPro" id="IPR052091">
    <property type="entry name" value="Beta-ala_Activ/Resist"/>
</dbReference>
<feature type="region of interest" description="Disordered" evidence="1">
    <location>
        <begin position="1149"/>
        <end position="1195"/>
    </location>
</feature>
<organism evidence="4 5">
    <name type="scientific">Clytia hemisphaerica</name>
    <dbReference type="NCBI Taxonomy" id="252671"/>
    <lineage>
        <taxon>Eukaryota</taxon>
        <taxon>Metazoa</taxon>
        <taxon>Cnidaria</taxon>
        <taxon>Hydrozoa</taxon>
        <taxon>Hydroidolina</taxon>
        <taxon>Leptothecata</taxon>
        <taxon>Obeliida</taxon>
        <taxon>Clytiidae</taxon>
        <taxon>Clytia</taxon>
    </lineage>
</organism>
<dbReference type="Gene3D" id="3.30.300.30">
    <property type="match status" value="1"/>
</dbReference>
<dbReference type="InterPro" id="IPR000873">
    <property type="entry name" value="AMP-dep_synth/lig_dom"/>
</dbReference>
<dbReference type="OrthoDB" id="408177at2759"/>
<dbReference type="Gene3D" id="2.40.128.630">
    <property type="match status" value="1"/>
</dbReference>
<evidence type="ECO:0008006" key="6">
    <source>
        <dbReference type="Google" id="ProtNLM"/>
    </source>
</evidence>
<dbReference type="Gene3D" id="2.130.10.10">
    <property type="entry name" value="YVTN repeat-like/Quinoprotein amine dehydrogenase"/>
    <property type="match status" value="1"/>
</dbReference>
<evidence type="ECO:0000259" key="3">
    <source>
        <dbReference type="Pfam" id="PF13570"/>
    </source>
</evidence>
<name>A0A7M6DQM5_9CNID</name>
<sequence length="1297" mass="145815">MAKYDDSAYNEKRSLRNILQIESSETIAIQYYDTNESESKNITYNEFIRISNAIQNELSALVKPYSDGNSRICLGISSQPTPHLPILVYSIIQTGNLVLRPVFISPDTFEGLIMEFLRTRTKYLVLTYRELLLLPTLTNTQLIELKHQIISCQDYWLVTFQSSLEYYPNEVAYIIETSGTTRPAKENGTKARGKLIHATGQSIIPNILDLRALFSLQSRDVILLTSAITFDASLLLMFLSWHSHCTLLVMSRDVVYKPTSLVQCLEKVTVLQCTPSFLQMVGSKPLKERIFSAQSALRILALGGEIFLTKSTVNRYLQNAPSNLRVFNIFGISELSSWASIYEVDIKRLANAPNHPCEGVSCDWLPIGEALSETRLEVWNDDNEAIVPPREGVGNLVVGSDKRLCYIEDDGGDGEYDMKYCQEKVQEMRFTGDLAFITANGQIYLCGRKDDKIKRMGQFVSLATLTKMVEDIPFVEQCCTVYHDRSLITFVKLAEDNGNNTLVDSINDRHISNGNTVIAMSKTREIEKVGNKKVKRRINTPLSNKNVTLETDIKRFVRSRLSSSYLPDVIQFVDIIPINKNGKSDSKALIRDYLNRKKGNSTDNSSIKSSLRDIYCLALNLGSNVLENKTFAELGGDSFAALYVVNTLVHQYFQTEIDGNLCEEIFNKILTSSYRDFYEYFEQLADSFALVELKNDKENGTLSNGSTTSNSVIPDCESVQGYKYLQNDLSSSNEHYLNKSSRKESECFQNDRVLDEYSISSSIKSSEEISNSENGESVQHQCLRNQSSVTEKNQFYAITSQNKVFCSDSLVESKIQIPSSKTITPDPTNLTNFPIKDKHNPCINLKVKRKQNLGKCIDASPLVVYSHVLDEPLVLIGCHSKRFVALTTEGVLKWELETNGRIESSATLTADGRFCVFGCHDGFIYFVDIKSGDIYWKYKTNDIVKSSPVSYNTTSTNGYEYCVTSIACHDKVLYSLDHINKKVLWKVPTNSLCCSSPLVNPTENTLYVTLLSGKLTAFDSVSGRKKWEFNTGKPIFTSPMFSRSKTQIVFGCVDNVLYCVSSEDGNLVWKFESEGHIFSSPICVKHPRNPDVECICFGSNDGSLYVLNDTGDLIWKTFPCPTPIVSSPAVLYVRCYKRLRKRHLADSFDKHHDKSGKNLSATDYERTSKSLKRGDTESSKQDLKQSKESSSEQDNENFKNFNKFLSSGSKILNTLSKECSVGSKAITIPSSDDLIVPLLFSVTTKGEFDMYDLETGKRVEITGLLKFKGEVFSSPVVIGNGIVIGCRDDFLYFIDVS</sequence>
<dbReference type="Proteomes" id="UP000594262">
    <property type="component" value="Unplaced"/>
</dbReference>
<evidence type="ECO:0000313" key="4">
    <source>
        <dbReference type="EnsemblMetazoa" id="CLYHEMP022896.2"/>
    </source>
</evidence>
<evidence type="ECO:0000259" key="2">
    <source>
        <dbReference type="Pfam" id="PF00501"/>
    </source>
</evidence>
<feature type="compositionally biased region" description="Basic and acidic residues" evidence="1">
    <location>
        <begin position="1163"/>
        <end position="1190"/>
    </location>
</feature>
<dbReference type="SUPFAM" id="SSF56801">
    <property type="entry name" value="Acetyl-CoA synthetase-like"/>
    <property type="match status" value="1"/>
</dbReference>
<dbReference type="InterPro" id="IPR015943">
    <property type="entry name" value="WD40/YVTN_repeat-like_dom_sf"/>
</dbReference>
<dbReference type="Pfam" id="PF13570">
    <property type="entry name" value="Beta-prop_ACSF4"/>
    <property type="match status" value="1"/>
</dbReference>
<dbReference type="Gene3D" id="3.40.50.12780">
    <property type="entry name" value="N-terminal domain of ligase-like"/>
    <property type="match status" value="1"/>
</dbReference>
<dbReference type="InterPro" id="IPR002372">
    <property type="entry name" value="PQQ_rpt_dom"/>
</dbReference>
<dbReference type="GO" id="GO:0043041">
    <property type="term" value="P:amino acid activation for nonribosomal peptide biosynthetic process"/>
    <property type="evidence" value="ECO:0007669"/>
    <property type="project" value="TreeGrafter"/>
</dbReference>
<dbReference type="SMART" id="SM00564">
    <property type="entry name" value="PQQ"/>
    <property type="match status" value="6"/>
</dbReference>
<dbReference type="InterPro" id="IPR018391">
    <property type="entry name" value="PQQ_b-propeller_rpt"/>
</dbReference>
<dbReference type="SUPFAM" id="SSF50998">
    <property type="entry name" value="Quinoprotein alcohol dehydrogenase-like"/>
    <property type="match status" value="1"/>
</dbReference>
<dbReference type="PANTHER" id="PTHR44394:SF1">
    <property type="entry name" value="BETA-ALANINE-ACTIVATING ENZYME"/>
    <property type="match status" value="1"/>
</dbReference>
<accession>A0A7M6DQM5</accession>
<dbReference type="EnsemblMetazoa" id="CLYHEMT022896.2">
    <property type="protein sequence ID" value="CLYHEMP022896.2"/>
    <property type="gene ID" value="CLYHEMG022896"/>
</dbReference>
<dbReference type="InterPro" id="IPR045851">
    <property type="entry name" value="AMP-bd_C_sf"/>
</dbReference>
<reference evidence="4" key="1">
    <citation type="submission" date="2021-01" db="UniProtKB">
        <authorList>
            <consortium name="EnsemblMetazoa"/>
        </authorList>
    </citation>
    <scope>IDENTIFICATION</scope>
</reference>
<protein>
    <recommendedName>
        <fullName evidence="6">Beta-alanine-activating enzyme</fullName>
    </recommendedName>
</protein>